<dbReference type="Proteomes" id="UP000028027">
    <property type="component" value="Unassembled WGS sequence"/>
</dbReference>
<reference evidence="1 2" key="1">
    <citation type="submission" date="2014-06" db="EMBL/GenBank/DDBJ databases">
        <authorList>
            <person name="Ngugi D.K."/>
            <person name="Blom J."/>
            <person name="Alam I."/>
            <person name="Rashid M."/>
            <person name="Ba Alawi W."/>
            <person name="Zhang G."/>
            <person name="Hikmawan T."/>
            <person name="Guan Y."/>
            <person name="Antunes A."/>
            <person name="Siam R."/>
            <person name="Eldorry H."/>
            <person name="Bajic V."/>
            <person name="Stingl U."/>
        </authorList>
    </citation>
    <scope>NUCLEOTIDE SEQUENCE [LARGE SCALE GENOMIC DNA]</scope>
    <source>
        <strain evidence="1">SCGC AAA799-E16</strain>
    </source>
</reference>
<dbReference type="EMBL" id="JNVL01000004">
    <property type="protein sequence ID" value="KER06863.1"/>
    <property type="molecule type" value="Genomic_DNA"/>
</dbReference>
<dbReference type="AlphaFoldDB" id="A0A081S7G0"/>
<accession>A0A081S7G0</accession>
<name>A0A081S7G0_9ARCH</name>
<sequence>MMIFHYLFRSVKDSSRLQSNQNKNISLNNKVLKDKKYSNLISKYSKKKSCNVVNLDKSNLDCLDKLNQHDIQVL</sequence>
<keyword evidence="2" id="KW-1185">Reference proteome</keyword>
<evidence type="ECO:0000313" key="1">
    <source>
        <dbReference type="EMBL" id="KER06863.1"/>
    </source>
</evidence>
<proteinExistence type="predicted"/>
<comment type="caution">
    <text evidence="1">The sequence shown here is derived from an EMBL/GenBank/DDBJ whole genome shotgun (WGS) entry which is preliminary data.</text>
</comment>
<organism evidence="1 2">
    <name type="scientific">Marine Group I thaumarchaeote SCGC AAA799-E16</name>
    <dbReference type="NCBI Taxonomy" id="1502292"/>
    <lineage>
        <taxon>Archaea</taxon>
        <taxon>Nitrososphaerota</taxon>
        <taxon>Marine Group I</taxon>
    </lineage>
</organism>
<protein>
    <submittedName>
        <fullName evidence="1">Uncharacterized protein</fullName>
    </submittedName>
</protein>
<evidence type="ECO:0000313" key="2">
    <source>
        <dbReference type="Proteomes" id="UP000028027"/>
    </source>
</evidence>
<gene>
    <name evidence="1" type="ORF">AAA799E16_00379</name>
</gene>